<protein>
    <recommendedName>
        <fullName evidence="3">DUF4268 domain-containing protein</fullName>
    </recommendedName>
</protein>
<name>A0ABW5QKU5_9HYPH</name>
<dbReference type="EMBL" id="JBHUNP010000001">
    <property type="protein sequence ID" value="MFD2648259.1"/>
    <property type="molecule type" value="Genomic_DNA"/>
</dbReference>
<gene>
    <name evidence="1" type="ORF">ACFSX5_10695</name>
</gene>
<comment type="caution">
    <text evidence="1">The sequence shown here is derived from an EMBL/GenBank/DDBJ whole genome shotgun (WGS) entry which is preliminary data.</text>
</comment>
<proteinExistence type="predicted"/>
<reference evidence="2" key="1">
    <citation type="journal article" date="2019" name="Int. J. Syst. Evol. Microbiol.">
        <title>The Global Catalogue of Microorganisms (GCM) 10K type strain sequencing project: providing services to taxonomists for standard genome sequencing and annotation.</title>
        <authorList>
            <consortium name="The Broad Institute Genomics Platform"/>
            <consortium name="The Broad Institute Genome Sequencing Center for Infectious Disease"/>
            <person name="Wu L."/>
            <person name="Ma J."/>
        </authorList>
    </citation>
    <scope>NUCLEOTIDE SEQUENCE [LARGE SCALE GENOMIC DNA]</scope>
    <source>
        <strain evidence="2">CCM 7427</strain>
    </source>
</reference>
<organism evidence="1 2">
    <name type="scientific">Devosia albogilva</name>
    <dbReference type="NCBI Taxonomy" id="429726"/>
    <lineage>
        <taxon>Bacteria</taxon>
        <taxon>Pseudomonadati</taxon>
        <taxon>Pseudomonadota</taxon>
        <taxon>Alphaproteobacteria</taxon>
        <taxon>Hyphomicrobiales</taxon>
        <taxon>Devosiaceae</taxon>
        <taxon>Devosia</taxon>
    </lineage>
</organism>
<accession>A0ABW5QKU5</accession>
<dbReference type="RefSeq" id="WP_386833378.1">
    <property type="nucleotide sequence ID" value="NZ_JBHUNP010000001.1"/>
</dbReference>
<evidence type="ECO:0000313" key="1">
    <source>
        <dbReference type="EMBL" id="MFD2648259.1"/>
    </source>
</evidence>
<evidence type="ECO:0000313" key="2">
    <source>
        <dbReference type="Proteomes" id="UP001597521"/>
    </source>
</evidence>
<dbReference type="Proteomes" id="UP001597521">
    <property type="component" value="Unassembled WGS sequence"/>
</dbReference>
<sequence>MQQLQFDDPEQVIPKPTRLGYCTFALPAPGSWLTAYREVGRGRVGLFLSSAKNSPGEAVAEIIASEWDSFKDELGPSAELTKRDGRYSIGDALQVRSLHDPAERDRAFQWLAGRLNTYVNVLRPRVRSALADHMEEK</sequence>
<evidence type="ECO:0008006" key="3">
    <source>
        <dbReference type="Google" id="ProtNLM"/>
    </source>
</evidence>
<keyword evidence="2" id="KW-1185">Reference proteome</keyword>